<dbReference type="AlphaFoldDB" id="A0A7W6LKI5"/>
<keyword evidence="2" id="KW-1185">Reference proteome</keyword>
<dbReference type="EMBL" id="JACIEC010000016">
    <property type="protein sequence ID" value="MBB4146029.1"/>
    <property type="molecule type" value="Genomic_DNA"/>
</dbReference>
<proteinExistence type="predicted"/>
<gene>
    <name evidence="1" type="ORF">GGQ72_004598</name>
</gene>
<dbReference type="RefSeq" id="WP_165137698.1">
    <property type="nucleotide sequence ID" value="NZ_CP049252.1"/>
</dbReference>
<dbReference type="Proteomes" id="UP000519897">
    <property type="component" value="Unassembled WGS sequence"/>
</dbReference>
<evidence type="ECO:0000313" key="2">
    <source>
        <dbReference type="Proteomes" id="UP000519897"/>
    </source>
</evidence>
<organism evidence="1 2">
    <name type="scientific">Rhizobium rhizoryzae</name>
    <dbReference type="NCBI Taxonomy" id="451876"/>
    <lineage>
        <taxon>Bacteria</taxon>
        <taxon>Pseudomonadati</taxon>
        <taxon>Pseudomonadota</taxon>
        <taxon>Alphaproteobacteria</taxon>
        <taxon>Hyphomicrobiales</taxon>
        <taxon>Rhizobiaceae</taxon>
        <taxon>Rhizobium/Agrobacterium group</taxon>
        <taxon>Rhizobium</taxon>
    </lineage>
</organism>
<name>A0A7W6LKI5_9HYPH</name>
<protein>
    <submittedName>
        <fullName evidence="1">Uncharacterized protein</fullName>
    </submittedName>
</protein>
<evidence type="ECO:0000313" key="1">
    <source>
        <dbReference type="EMBL" id="MBB4146029.1"/>
    </source>
</evidence>
<accession>A0A7W6LKI5</accession>
<sequence length="197" mass="21034">MALRVIVPPDPIVTPAELGSDYASDPAASLIISSVTGKYDGPSGTLGRCIGPQTLELIARANDDCVHLPCGPVIEIEAVSFVSDGTETAIDEDAFRLDPRGKLRLVGPLPNVSADYLKIRYRAGYDADETGAIPDPLKQAVILEARLILRMVDTSLFVKADQVDGVGRTEYTLPEQVSRVVENAVANLVSGFKVSQI</sequence>
<comment type="caution">
    <text evidence="1">The sequence shown here is derived from an EMBL/GenBank/DDBJ whole genome shotgun (WGS) entry which is preliminary data.</text>
</comment>
<reference evidence="1 2" key="1">
    <citation type="submission" date="2020-08" db="EMBL/GenBank/DDBJ databases">
        <title>Genomic Encyclopedia of Type Strains, Phase IV (KMG-IV): sequencing the most valuable type-strain genomes for metagenomic binning, comparative biology and taxonomic classification.</title>
        <authorList>
            <person name="Goeker M."/>
        </authorList>
    </citation>
    <scope>NUCLEOTIDE SEQUENCE [LARGE SCALE GENOMIC DNA]</scope>
    <source>
        <strain evidence="1 2">DSM 29514</strain>
    </source>
</reference>